<dbReference type="EMBL" id="DS989881">
    <property type="protein sequence ID" value="EDX70805.1"/>
    <property type="molecule type" value="Genomic_DNA"/>
</dbReference>
<keyword evidence="2" id="KW-1185">Reference proteome</keyword>
<evidence type="ECO:0000313" key="1">
    <source>
        <dbReference type="EMBL" id="EDX70805.1"/>
    </source>
</evidence>
<name>B4W4V6_9CYAN</name>
<reference evidence="1 2" key="1">
    <citation type="submission" date="2008-07" db="EMBL/GenBank/DDBJ databases">
        <authorList>
            <person name="Tandeau de Marsac N."/>
            <person name="Ferriera S."/>
            <person name="Johnson J."/>
            <person name="Kravitz S."/>
            <person name="Beeson K."/>
            <person name="Sutton G."/>
            <person name="Rogers Y.-H."/>
            <person name="Friedman R."/>
            <person name="Frazier M."/>
            <person name="Venter J.C."/>
        </authorList>
    </citation>
    <scope>NUCLEOTIDE SEQUENCE [LARGE SCALE GENOMIC DNA]</scope>
    <source>
        <strain evidence="1 2">PCC 7420</strain>
    </source>
</reference>
<dbReference type="AlphaFoldDB" id="B4W4V6"/>
<organism evidence="1 2">
    <name type="scientific">Coleofasciculus chthonoplastes PCC 7420</name>
    <dbReference type="NCBI Taxonomy" id="118168"/>
    <lineage>
        <taxon>Bacteria</taxon>
        <taxon>Bacillati</taxon>
        <taxon>Cyanobacteriota</taxon>
        <taxon>Cyanophyceae</taxon>
        <taxon>Coleofasciculales</taxon>
        <taxon>Coleofasciculaceae</taxon>
        <taxon>Coleofasciculus</taxon>
    </lineage>
</organism>
<proteinExistence type="predicted"/>
<gene>
    <name evidence="1" type="ORF">MC7420_1549</name>
</gene>
<protein>
    <submittedName>
        <fullName evidence="1">Uncharacterized protein</fullName>
    </submittedName>
</protein>
<dbReference type="STRING" id="118168.MC7420_1549"/>
<sequence length="38" mass="4436">MISRGGCQRYQETKGLRIDSETEFSRRKPRYANLFLGA</sequence>
<accession>B4W4V6</accession>
<evidence type="ECO:0000313" key="2">
    <source>
        <dbReference type="Proteomes" id="UP000003835"/>
    </source>
</evidence>
<dbReference type="HOGENOM" id="CLU_3326818_0_0_3"/>
<dbReference type="Proteomes" id="UP000003835">
    <property type="component" value="Unassembled WGS sequence"/>
</dbReference>